<comment type="caution">
    <text evidence="1">The sequence shown here is derived from an EMBL/GenBank/DDBJ whole genome shotgun (WGS) entry which is preliminary data.</text>
</comment>
<evidence type="ECO:0000313" key="2">
    <source>
        <dbReference type="Proteomes" id="UP001175227"/>
    </source>
</evidence>
<name>A0AA39UFX9_9AGAR</name>
<dbReference type="Proteomes" id="UP001175227">
    <property type="component" value="Unassembled WGS sequence"/>
</dbReference>
<keyword evidence="2" id="KW-1185">Reference proteome</keyword>
<evidence type="ECO:0000313" key="1">
    <source>
        <dbReference type="EMBL" id="KAK0487737.1"/>
    </source>
</evidence>
<accession>A0AA39UFX9</accession>
<proteinExistence type="predicted"/>
<dbReference type="PANTHER" id="PTHR47027">
    <property type="entry name" value="REVERSE TRANSCRIPTASE DOMAIN-CONTAINING PROTEIN"/>
    <property type="match status" value="1"/>
</dbReference>
<dbReference type="EMBL" id="JAUEPR010000003">
    <property type="protein sequence ID" value="KAK0487737.1"/>
    <property type="molecule type" value="Genomic_DNA"/>
</dbReference>
<evidence type="ECO:0008006" key="3">
    <source>
        <dbReference type="Google" id="ProtNLM"/>
    </source>
</evidence>
<gene>
    <name evidence="1" type="ORF">IW261DRAFT_1392182</name>
</gene>
<dbReference type="PANTHER" id="PTHR47027:SF30">
    <property type="entry name" value="THAP-TYPE DOMAIN-CONTAINING PROTEIN"/>
    <property type="match status" value="1"/>
</dbReference>
<sequence>MSYMVWVGKESSSGFVSTMGILAGDSGSPGFWNFFSSDLRFSPHPEDMMINGHAVMNIEHTDDGAIFSGQNGLQAHLNTFVRWTARKGLMVNISKTKVMAFGKISDPLPTFTLHGHTLEWTHQHKYLGVHVTSCRADIFSDHFDCKAKVALKITNVTFTLGNYLGDLPPREGLILYNSRVDPHLTHGAEVALGISPTSIGLLADVQIKFLCRLLRVQKRSMRAPLFTETGTLPLPFRRASFALKFLLRLVTMEGHQFSHWCLQENVDLWIQGHACWLGDLATVLRSIGFPATDTGLDVLTSSEEIQCLLHCLQPLANNSIMNEVTASGCLDLVRGRVERTMSGRVTSDCLVFRSYLLLCIPAHHIALTRLLTSNHTLAVERGRWLRVDGTSETIPRALRICCCCHDDVEDELHVLFICSDSILCGIRAEFLGDIWRAYPALRHRSVSPKELLHSLLTYSDLLPRLGRYVYKMLDKVAQKPMYIPTGARPQL</sequence>
<dbReference type="AlphaFoldDB" id="A0AA39UFX9"/>
<reference evidence="1" key="1">
    <citation type="submission" date="2023-06" db="EMBL/GenBank/DDBJ databases">
        <authorList>
            <consortium name="Lawrence Berkeley National Laboratory"/>
            <person name="Ahrendt S."/>
            <person name="Sahu N."/>
            <person name="Indic B."/>
            <person name="Wong-Bajracharya J."/>
            <person name="Merenyi Z."/>
            <person name="Ke H.-M."/>
            <person name="Monk M."/>
            <person name="Kocsube S."/>
            <person name="Drula E."/>
            <person name="Lipzen A."/>
            <person name="Balint B."/>
            <person name="Henrissat B."/>
            <person name="Andreopoulos B."/>
            <person name="Martin F.M."/>
            <person name="Harder C.B."/>
            <person name="Rigling D."/>
            <person name="Ford K.L."/>
            <person name="Foster G.D."/>
            <person name="Pangilinan J."/>
            <person name="Papanicolaou A."/>
            <person name="Barry K."/>
            <person name="LaButti K."/>
            <person name="Viragh M."/>
            <person name="Koriabine M."/>
            <person name="Yan M."/>
            <person name="Riley R."/>
            <person name="Champramary S."/>
            <person name="Plett K.L."/>
            <person name="Tsai I.J."/>
            <person name="Slot J."/>
            <person name="Sipos G."/>
            <person name="Plett J."/>
            <person name="Nagy L.G."/>
            <person name="Grigoriev I.V."/>
        </authorList>
    </citation>
    <scope>NUCLEOTIDE SEQUENCE</scope>
    <source>
        <strain evidence="1">ICMP 16352</strain>
    </source>
</reference>
<protein>
    <recommendedName>
        <fullName evidence="3">Reverse transcriptase domain-containing protein</fullName>
    </recommendedName>
</protein>
<organism evidence="1 2">
    <name type="scientific">Armillaria novae-zelandiae</name>
    <dbReference type="NCBI Taxonomy" id="153914"/>
    <lineage>
        <taxon>Eukaryota</taxon>
        <taxon>Fungi</taxon>
        <taxon>Dikarya</taxon>
        <taxon>Basidiomycota</taxon>
        <taxon>Agaricomycotina</taxon>
        <taxon>Agaricomycetes</taxon>
        <taxon>Agaricomycetidae</taxon>
        <taxon>Agaricales</taxon>
        <taxon>Marasmiineae</taxon>
        <taxon>Physalacriaceae</taxon>
        <taxon>Armillaria</taxon>
    </lineage>
</organism>